<keyword evidence="2" id="KW-1185">Reference proteome</keyword>
<dbReference type="InParanoid" id="A0A2H3CRB8"/>
<feature type="non-terminal residue" evidence="1">
    <location>
        <position position="1"/>
    </location>
</feature>
<gene>
    <name evidence="1" type="ORF">ARMGADRAFT_941876</name>
</gene>
<evidence type="ECO:0000313" key="2">
    <source>
        <dbReference type="Proteomes" id="UP000217790"/>
    </source>
</evidence>
<protein>
    <recommendedName>
        <fullName evidence="3">HAT C-terminal dimerisation domain-containing protein</fullName>
    </recommendedName>
</protein>
<dbReference type="Proteomes" id="UP000217790">
    <property type="component" value="Unassembled WGS sequence"/>
</dbReference>
<proteinExistence type="predicted"/>
<dbReference type="OrthoDB" id="3359487at2759"/>
<sequence length="176" mass="20389">KLCFKIMHSSMLLLPQWKDLLKAELMPEKVLLHDVSTWWNSTFDMLQMVIHYQVAMKKFTADVMIIFTSSCFFLSHHHHPSLLPVLKDATLYFSCIRTPSLATMIPAMDMIGKVFATAAVNNTEFLATIQSSLLVAKKTLNWYYQLTDNSDVYRIAMVCHPVHKLDYFEQARWEPA</sequence>
<evidence type="ECO:0008006" key="3">
    <source>
        <dbReference type="Google" id="ProtNLM"/>
    </source>
</evidence>
<dbReference type="OMA" id="AMDHIER"/>
<dbReference type="EMBL" id="KZ293690">
    <property type="protein sequence ID" value="PBK85575.1"/>
    <property type="molecule type" value="Genomic_DNA"/>
</dbReference>
<accession>A0A2H3CRB8</accession>
<evidence type="ECO:0000313" key="1">
    <source>
        <dbReference type="EMBL" id="PBK85575.1"/>
    </source>
</evidence>
<dbReference type="AlphaFoldDB" id="A0A2H3CRB8"/>
<organism evidence="1 2">
    <name type="scientific">Armillaria gallica</name>
    <name type="common">Bulbous honey fungus</name>
    <name type="synonym">Armillaria bulbosa</name>
    <dbReference type="NCBI Taxonomy" id="47427"/>
    <lineage>
        <taxon>Eukaryota</taxon>
        <taxon>Fungi</taxon>
        <taxon>Dikarya</taxon>
        <taxon>Basidiomycota</taxon>
        <taxon>Agaricomycotina</taxon>
        <taxon>Agaricomycetes</taxon>
        <taxon>Agaricomycetidae</taxon>
        <taxon>Agaricales</taxon>
        <taxon>Marasmiineae</taxon>
        <taxon>Physalacriaceae</taxon>
        <taxon>Armillaria</taxon>
    </lineage>
</organism>
<name>A0A2H3CRB8_ARMGA</name>
<reference evidence="2" key="1">
    <citation type="journal article" date="2017" name="Nat. Ecol. Evol.">
        <title>Genome expansion and lineage-specific genetic innovations in the forest pathogenic fungi Armillaria.</title>
        <authorList>
            <person name="Sipos G."/>
            <person name="Prasanna A.N."/>
            <person name="Walter M.C."/>
            <person name="O'Connor E."/>
            <person name="Balint B."/>
            <person name="Krizsan K."/>
            <person name="Kiss B."/>
            <person name="Hess J."/>
            <person name="Varga T."/>
            <person name="Slot J."/>
            <person name="Riley R."/>
            <person name="Boka B."/>
            <person name="Rigling D."/>
            <person name="Barry K."/>
            <person name="Lee J."/>
            <person name="Mihaltcheva S."/>
            <person name="LaButti K."/>
            <person name="Lipzen A."/>
            <person name="Waldron R."/>
            <person name="Moloney N.M."/>
            <person name="Sperisen C."/>
            <person name="Kredics L."/>
            <person name="Vagvoelgyi C."/>
            <person name="Patrignani A."/>
            <person name="Fitzpatrick D."/>
            <person name="Nagy I."/>
            <person name="Doyle S."/>
            <person name="Anderson J.B."/>
            <person name="Grigoriev I.V."/>
            <person name="Gueldener U."/>
            <person name="Muensterkoetter M."/>
            <person name="Nagy L.G."/>
        </authorList>
    </citation>
    <scope>NUCLEOTIDE SEQUENCE [LARGE SCALE GENOMIC DNA]</scope>
    <source>
        <strain evidence="2">Ar21-2</strain>
    </source>
</reference>